<dbReference type="GO" id="GO:0050667">
    <property type="term" value="P:homocysteine metabolic process"/>
    <property type="evidence" value="ECO:0007669"/>
    <property type="project" value="TreeGrafter"/>
</dbReference>
<feature type="domain" description="AdoMet activation" evidence="4">
    <location>
        <begin position="1"/>
        <end position="158"/>
    </location>
</feature>
<dbReference type="PANTHER" id="PTHR45833:SF1">
    <property type="entry name" value="METHIONINE SYNTHASE"/>
    <property type="match status" value="1"/>
</dbReference>
<dbReference type="GO" id="GO:0005829">
    <property type="term" value="C:cytosol"/>
    <property type="evidence" value="ECO:0007669"/>
    <property type="project" value="TreeGrafter"/>
</dbReference>
<dbReference type="GO" id="GO:0008705">
    <property type="term" value="F:methionine synthase activity"/>
    <property type="evidence" value="ECO:0007669"/>
    <property type="project" value="InterPro"/>
</dbReference>
<dbReference type="AlphaFoldDB" id="A0AAV7JPG4"/>
<dbReference type="Pfam" id="PF02965">
    <property type="entry name" value="Met_synt_B12"/>
    <property type="match status" value="1"/>
</dbReference>
<gene>
    <name evidence="5" type="ORF">LOD99_5856</name>
</gene>
<keyword evidence="2" id="KW-0170">Cobalt</keyword>
<dbReference type="EMBL" id="JAKMXF010000311">
    <property type="protein sequence ID" value="KAI6650419.1"/>
    <property type="molecule type" value="Genomic_DNA"/>
</dbReference>
<keyword evidence="3" id="KW-0808">Transferase</keyword>
<keyword evidence="1" id="KW-0479">Metal-binding</keyword>
<evidence type="ECO:0000313" key="6">
    <source>
        <dbReference type="Proteomes" id="UP001165289"/>
    </source>
</evidence>
<sequence length="158" mass="17895">MEHKITILGNAMIAYPISYPGVIISFRLAEAFAEELHSNVRKHFWGYSPDENLNTQDLHRVRYHGIRPAPGYPTQPDHTEKSTMWRLMDVTKVTGIELTDSLAMRPAASVSGLYFANPKASYFSVGKITKEQVMNYSKRKGEALESMETWLGPILAYT</sequence>
<dbReference type="InterPro" id="IPR050554">
    <property type="entry name" value="Met_Synthase/Corrinoid"/>
</dbReference>
<dbReference type="InterPro" id="IPR004223">
    <property type="entry name" value="VitB12-dep_Met_synth_activ_dom"/>
</dbReference>
<name>A0AAV7JPG4_9METZ</name>
<evidence type="ECO:0000256" key="3">
    <source>
        <dbReference type="PROSITE-ProRule" id="PRU00346"/>
    </source>
</evidence>
<accession>A0AAV7JPG4</accession>
<dbReference type="SUPFAM" id="SSF56507">
    <property type="entry name" value="Methionine synthase activation domain-like"/>
    <property type="match status" value="1"/>
</dbReference>
<dbReference type="PROSITE" id="PS50974">
    <property type="entry name" value="ADOMET_ACTIVATION"/>
    <property type="match status" value="1"/>
</dbReference>
<dbReference type="Proteomes" id="UP001165289">
    <property type="component" value="Unassembled WGS sequence"/>
</dbReference>
<dbReference type="GO" id="GO:0046872">
    <property type="term" value="F:metal ion binding"/>
    <property type="evidence" value="ECO:0007669"/>
    <property type="project" value="UniProtKB-KW"/>
</dbReference>
<dbReference type="InterPro" id="IPR037010">
    <property type="entry name" value="VitB12-dep_Met_synth_activ_sf"/>
</dbReference>
<evidence type="ECO:0000313" key="5">
    <source>
        <dbReference type="EMBL" id="KAI6650419.1"/>
    </source>
</evidence>
<reference evidence="5 6" key="1">
    <citation type="journal article" date="2023" name="BMC Biol.">
        <title>The compact genome of the sponge Oopsacas minuta (Hexactinellida) is lacking key metazoan core genes.</title>
        <authorList>
            <person name="Santini S."/>
            <person name="Schenkelaars Q."/>
            <person name="Jourda C."/>
            <person name="Duchesne M."/>
            <person name="Belahbib H."/>
            <person name="Rocher C."/>
            <person name="Selva M."/>
            <person name="Riesgo A."/>
            <person name="Vervoort M."/>
            <person name="Leys S.P."/>
            <person name="Kodjabachian L."/>
            <person name="Le Bivic A."/>
            <person name="Borchiellini C."/>
            <person name="Claverie J.M."/>
            <person name="Renard E."/>
        </authorList>
    </citation>
    <scope>NUCLEOTIDE SEQUENCE [LARGE SCALE GENOMIC DNA]</scope>
    <source>
        <strain evidence="5">SPO-2</strain>
    </source>
</reference>
<dbReference type="PANTHER" id="PTHR45833">
    <property type="entry name" value="METHIONINE SYNTHASE"/>
    <property type="match status" value="1"/>
</dbReference>
<dbReference type="GO" id="GO:0046653">
    <property type="term" value="P:tetrahydrofolate metabolic process"/>
    <property type="evidence" value="ECO:0007669"/>
    <property type="project" value="TreeGrafter"/>
</dbReference>
<organism evidence="5 6">
    <name type="scientific">Oopsacas minuta</name>
    <dbReference type="NCBI Taxonomy" id="111878"/>
    <lineage>
        <taxon>Eukaryota</taxon>
        <taxon>Metazoa</taxon>
        <taxon>Porifera</taxon>
        <taxon>Hexactinellida</taxon>
        <taxon>Hexasterophora</taxon>
        <taxon>Lyssacinosida</taxon>
        <taxon>Leucopsacidae</taxon>
        <taxon>Oopsacas</taxon>
    </lineage>
</organism>
<evidence type="ECO:0000256" key="1">
    <source>
        <dbReference type="ARBA" id="ARBA00022723"/>
    </source>
</evidence>
<evidence type="ECO:0000256" key="2">
    <source>
        <dbReference type="ARBA" id="ARBA00023285"/>
    </source>
</evidence>
<dbReference type="GO" id="GO:0032259">
    <property type="term" value="P:methylation"/>
    <property type="evidence" value="ECO:0007669"/>
    <property type="project" value="UniProtKB-KW"/>
</dbReference>
<keyword evidence="3" id="KW-0489">Methyltransferase</keyword>
<protein>
    <submittedName>
        <fullName evidence="5">Methionine synthase-like</fullName>
    </submittedName>
</protein>
<proteinExistence type="predicted"/>
<keyword evidence="6" id="KW-1185">Reference proteome</keyword>
<dbReference type="Gene3D" id="3.10.196.10">
    <property type="entry name" value="Vitamin B12-dependent methionine synthase, activation domain"/>
    <property type="match status" value="1"/>
</dbReference>
<comment type="caution">
    <text evidence="5">The sequence shown here is derived from an EMBL/GenBank/DDBJ whole genome shotgun (WGS) entry which is preliminary data.</text>
</comment>
<evidence type="ECO:0000259" key="4">
    <source>
        <dbReference type="PROSITE" id="PS50974"/>
    </source>
</evidence>